<dbReference type="PROSITE" id="PS50097">
    <property type="entry name" value="BTB"/>
    <property type="match status" value="1"/>
</dbReference>
<comment type="caution">
    <text evidence="3">The sequence shown here is derived from an EMBL/GenBank/DDBJ whole genome shotgun (WGS) entry which is preliminary data.</text>
</comment>
<dbReference type="Pfam" id="PF22486">
    <property type="entry name" value="MATH_2"/>
    <property type="match status" value="1"/>
</dbReference>
<protein>
    <submittedName>
        <fullName evidence="3">TD and POZ domain-containing protein 1</fullName>
    </submittedName>
</protein>
<dbReference type="EMBL" id="JABXBU010002228">
    <property type="protein sequence ID" value="KAF8771299.1"/>
    <property type="molecule type" value="Genomic_DNA"/>
</dbReference>
<dbReference type="Gene3D" id="3.30.710.10">
    <property type="entry name" value="Potassium Channel Kv1.1, Chain A"/>
    <property type="match status" value="1"/>
</dbReference>
<gene>
    <name evidence="3" type="ORF">HNY73_018738</name>
</gene>
<feature type="domain" description="MATH" evidence="2">
    <location>
        <begin position="11"/>
        <end position="140"/>
    </location>
</feature>
<dbReference type="Gene3D" id="1.25.40.420">
    <property type="match status" value="1"/>
</dbReference>
<dbReference type="GO" id="GO:0030163">
    <property type="term" value="P:protein catabolic process"/>
    <property type="evidence" value="ECO:0007669"/>
    <property type="project" value="UniProtKB-ARBA"/>
</dbReference>
<accession>A0A8T0EEP9</accession>
<proteinExistence type="predicted"/>
<reference evidence="3" key="2">
    <citation type="submission" date="2020-06" db="EMBL/GenBank/DDBJ databases">
        <authorList>
            <person name="Sheffer M."/>
        </authorList>
    </citation>
    <scope>NUCLEOTIDE SEQUENCE</scope>
</reference>
<organism evidence="3 4">
    <name type="scientific">Argiope bruennichi</name>
    <name type="common">Wasp spider</name>
    <name type="synonym">Aranea bruennichi</name>
    <dbReference type="NCBI Taxonomy" id="94029"/>
    <lineage>
        <taxon>Eukaryota</taxon>
        <taxon>Metazoa</taxon>
        <taxon>Ecdysozoa</taxon>
        <taxon>Arthropoda</taxon>
        <taxon>Chelicerata</taxon>
        <taxon>Arachnida</taxon>
        <taxon>Araneae</taxon>
        <taxon>Araneomorphae</taxon>
        <taxon>Entelegynae</taxon>
        <taxon>Araneoidea</taxon>
        <taxon>Araneidae</taxon>
        <taxon>Argiope</taxon>
    </lineage>
</organism>
<dbReference type="SUPFAM" id="SSF49599">
    <property type="entry name" value="TRAF domain-like"/>
    <property type="match status" value="1"/>
</dbReference>
<dbReference type="CDD" id="cd00121">
    <property type="entry name" value="MATH"/>
    <property type="match status" value="1"/>
</dbReference>
<reference evidence="3" key="1">
    <citation type="journal article" date="2020" name="bioRxiv">
        <title>Chromosome-level reference genome of the European wasp spider Argiope bruennichi: a resource for studies on range expansion and evolutionary adaptation.</title>
        <authorList>
            <person name="Sheffer M.M."/>
            <person name="Hoppe A."/>
            <person name="Krehenwinkel H."/>
            <person name="Uhl G."/>
            <person name="Kuss A.W."/>
            <person name="Jensen L."/>
            <person name="Jensen C."/>
            <person name="Gillespie R.G."/>
            <person name="Hoff K.J."/>
            <person name="Prost S."/>
        </authorList>
    </citation>
    <scope>NUCLEOTIDE SEQUENCE</scope>
</reference>
<dbReference type="InterPro" id="IPR008974">
    <property type="entry name" value="TRAF-like"/>
</dbReference>
<dbReference type="InterPro" id="IPR011333">
    <property type="entry name" value="SKP1/BTB/POZ_sf"/>
</dbReference>
<evidence type="ECO:0000313" key="3">
    <source>
        <dbReference type="EMBL" id="KAF8771299.1"/>
    </source>
</evidence>
<keyword evidence="4" id="KW-1185">Reference proteome</keyword>
<feature type="domain" description="BTB" evidence="1">
    <location>
        <begin position="346"/>
        <end position="413"/>
    </location>
</feature>
<dbReference type="Gene3D" id="2.60.210.10">
    <property type="entry name" value="Apoptosis, Tumor Necrosis Factor Receptor Associated Protein 2, Chain A"/>
    <property type="match status" value="1"/>
</dbReference>
<evidence type="ECO:0000259" key="2">
    <source>
        <dbReference type="PROSITE" id="PS50144"/>
    </source>
</evidence>
<dbReference type="SUPFAM" id="SSF54695">
    <property type="entry name" value="POZ domain"/>
    <property type="match status" value="1"/>
</dbReference>
<dbReference type="PROSITE" id="PS50144">
    <property type="entry name" value="MATH"/>
    <property type="match status" value="1"/>
</dbReference>
<dbReference type="Proteomes" id="UP000807504">
    <property type="component" value="Unassembled WGS sequence"/>
</dbReference>
<dbReference type="InterPro" id="IPR002083">
    <property type="entry name" value="MATH/TRAF_dom"/>
</dbReference>
<dbReference type="AlphaFoldDB" id="A0A8T0EEP9"/>
<evidence type="ECO:0000313" key="4">
    <source>
        <dbReference type="Proteomes" id="UP000807504"/>
    </source>
</evidence>
<dbReference type="PANTHER" id="PTHR24413">
    <property type="entry name" value="SPECKLE-TYPE POZ PROTEIN"/>
    <property type="match status" value="1"/>
</dbReference>
<dbReference type="Pfam" id="PF00651">
    <property type="entry name" value="BTB"/>
    <property type="match status" value="1"/>
</dbReference>
<dbReference type="InterPro" id="IPR000210">
    <property type="entry name" value="BTB/POZ_dom"/>
</dbReference>
<evidence type="ECO:0000259" key="1">
    <source>
        <dbReference type="PROSITE" id="PS50097"/>
    </source>
</evidence>
<dbReference type="SMART" id="SM00061">
    <property type="entry name" value="MATH"/>
    <property type="match status" value="1"/>
</dbReference>
<sequence>MACTFEKDEKDFTFIWILENFEYCDQKTWERLKSPTFIVDTIERTKWSLLIYPRGQESNKWISLFLRREEDSKGPESIEVDYELALLASDDSVLKSLCIRKHAYPKNHGFGFPEFVERESVFAKRLTFLPRRTLTIRCRMFKSTGEIKRNGKCIARTRIGIEEKKFLWKIQNFNAFHPGRKLTFKLKSTSDDKPIMSLKLSLRKIGGSSEIFIKFVPSNKNILFATFKSSLVDAKGNYVDCGQHEFWISPTTESEEYSLTLSKDTVMKNKCLYLPNNVLVLYCEQIFSSGIVFEGIESTSYGCPSSFINSNVVPENIETTCVKKPDSDTSDLKADLNSMLQHNVLCDVKLKTKSETFSAHWFILTARSPVFRAMFQSNMKEKAKDRIDIVDLEPDTVRRLLLYLYTDTLEELHWEAASDLYVAAEKYQILTLKNKCSFFLKANLSLINACGILLLADLHQDKELKSAVQNFILKNDKSIINSSEWKLFMETNVHLAAETMLLRFKE</sequence>
<dbReference type="SMART" id="SM00225">
    <property type="entry name" value="BTB"/>
    <property type="match status" value="1"/>
</dbReference>
<name>A0A8T0EEP9_ARGBR</name>